<dbReference type="Gene3D" id="3.30.360.20">
    <property type="entry name" value="RNA 3'-terminal phosphate cyclase, insert domain"/>
    <property type="match status" value="1"/>
</dbReference>
<dbReference type="Gene3D" id="3.65.10.20">
    <property type="entry name" value="RNA 3'-terminal phosphate cyclase domain"/>
    <property type="match status" value="1"/>
</dbReference>
<feature type="binding site" evidence="4">
    <location>
        <begin position="313"/>
        <end position="317"/>
    </location>
    <ligand>
        <name>ATP</name>
        <dbReference type="ChEBI" id="CHEBI:30616"/>
    </ligand>
</feature>
<evidence type="ECO:0000313" key="6">
    <source>
        <dbReference type="EMBL" id="KAJ8901432.1"/>
    </source>
</evidence>
<dbReference type="AlphaFoldDB" id="A0AAV8UJS4"/>
<keyword evidence="4" id="KW-0067">ATP-binding</keyword>
<dbReference type="GO" id="GO:0006396">
    <property type="term" value="P:RNA processing"/>
    <property type="evidence" value="ECO:0007669"/>
    <property type="project" value="InterPro"/>
</dbReference>
<dbReference type="Proteomes" id="UP001157974">
    <property type="component" value="Unassembled WGS sequence"/>
</dbReference>
<dbReference type="GO" id="GO:0003963">
    <property type="term" value="F:RNA-3'-phosphate cyclase activity"/>
    <property type="evidence" value="ECO:0007669"/>
    <property type="project" value="UniProtKB-EC"/>
</dbReference>
<accession>A0AAV8UJS4</accession>
<dbReference type="PANTHER" id="PTHR11096">
    <property type="entry name" value="RNA 3' TERMINAL PHOSPHATE CYCLASE"/>
    <property type="match status" value="1"/>
</dbReference>
<keyword evidence="4" id="KW-0547">Nucleotide-binding</keyword>
<dbReference type="InterPro" id="IPR013792">
    <property type="entry name" value="RNA3'P_cycl/enolpyr_Trfase_a/b"/>
</dbReference>
<dbReference type="PANTHER" id="PTHR11096:SF0">
    <property type="entry name" value="RNA 3'-TERMINAL PHOSPHATE CYCLASE"/>
    <property type="match status" value="1"/>
</dbReference>
<keyword evidence="7" id="KW-1185">Reference proteome</keyword>
<evidence type="ECO:0000256" key="1">
    <source>
        <dbReference type="ARBA" id="ARBA00012725"/>
    </source>
</evidence>
<dbReference type="PIRSF" id="PIRSF005378">
    <property type="entry name" value="RNA3'_term_phos_cycl_euk"/>
    <property type="match status" value="1"/>
</dbReference>
<dbReference type="NCBIfam" id="TIGR03399">
    <property type="entry name" value="RNA_3prim_cycl"/>
    <property type="match status" value="1"/>
</dbReference>
<dbReference type="InterPro" id="IPR036553">
    <property type="entry name" value="RPTC_insert"/>
</dbReference>
<dbReference type="SUPFAM" id="SSF55205">
    <property type="entry name" value="EPT/RTPC-like"/>
    <property type="match status" value="2"/>
</dbReference>
<evidence type="ECO:0000256" key="3">
    <source>
        <dbReference type="PIRSR" id="PIRSR005378-1"/>
    </source>
</evidence>
<dbReference type="SUPFAM" id="SSF52913">
    <property type="entry name" value="RNA 3'-terminal phosphate cyclase, RPTC, insert domain"/>
    <property type="match status" value="1"/>
</dbReference>
<dbReference type="EC" id="6.5.1.4" evidence="1"/>
<feature type="active site" description="Tele-AMP-histidine intermediate" evidence="3">
    <location>
        <position position="338"/>
    </location>
</feature>
<organism evidence="6 7">
    <name type="scientific">Rhodosorus marinus</name>
    <dbReference type="NCBI Taxonomy" id="101924"/>
    <lineage>
        <taxon>Eukaryota</taxon>
        <taxon>Rhodophyta</taxon>
        <taxon>Stylonematophyceae</taxon>
        <taxon>Stylonematales</taxon>
        <taxon>Stylonemataceae</taxon>
        <taxon>Rhodosorus</taxon>
    </lineage>
</organism>
<gene>
    <name evidence="6" type="ORF">NDN08_007278</name>
</gene>
<dbReference type="GO" id="GO:0005524">
    <property type="term" value="F:ATP binding"/>
    <property type="evidence" value="ECO:0007669"/>
    <property type="project" value="UniProtKB-KW"/>
</dbReference>
<evidence type="ECO:0000313" key="7">
    <source>
        <dbReference type="Proteomes" id="UP001157974"/>
    </source>
</evidence>
<comment type="catalytic activity">
    <reaction evidence="2">
        <text>a 3'-end 3'-phospho-ribonucleotide-RNA + ATP = a 3'-end 2',3'-cyclophospho-ribonucleotide-RNA + AMP + diphosphate</text>
        <dbReference type="Rhea" id="RHEA:23976"/>
        <dbReference type="Rhea" id="RHEA-COMP:10463"/>
        <dbReference type="Rhea" id="RHEA-COMP:10464"/>
        <dbReference type="ChEBI" id="CHEBI:30616"/>
        <dbReference type="ChEBI" id="CHEBI:33019"/>
        <dbReference type="ChEBI" id="CHEBI:83062"/>
        <dbReference type="ChEBI" id="CHEBI:83064"/>
        <dbReference type="ChEBI" id="CHEBI:456215"/>
        <dbReference type="EC" id="6.5.1.4"/>
    </reaction>
</comment>
<dbReference type="InterPro" id="IPR000228">
    <property type="entry name" value="RNA3'_term_phos_cyc"/>
</dbReference>
<dbReference type="EMBL" id="JAMWBK010000011">
    <property type="protein sequence ID" value="KAJ8901432.1"/>
    <property type="molecule type" value="Genomic_DNA"/>
</dbReference>
<comment type="caution">
    <text evidence="6">The sequence shown here is derived from an EMBL/GenBank/DDBJ whole genome shotgun (WGS) entry which is preliminary data.</text>
</comment>
<sequence>MGSTRALSRLSAVHVVRNRAGAPFAGTRGLVVLDGSVGEGGGQTVRTALTLSAVTGKPFRIEQIRANRVVGGLGEQHLTCVRAAEQICSANTRGAQVGSKTLEFHPRDPITGQYEFSVSTAGSAVLVCQTVLPALMCLDGPSLLTFRGGTHNPMAPTFDFLQNSYLPMLRLLGPECQALLQRPGFFPAGGGRFHVRLKPTPKEKLKFLELVDRGRVLRKEVVCLFAGHGFRYAQDQVRELTESMDWREVGVYLDEWESDSPGMVLNASIVSENVTECFTSLAKPRKVHMSSQLVPLCKRIREYLSSDALVSEYLADQMLLPMALGRGGEFTCTEITPHLRTQMYVIEKFLTVEFATEKLEDKTAWSVLISV</sequence>
<dbReference type="InterPro" id="IPR023797">
    <property type="entry name" value="RNA3'_phos_cyclase_dom"/>
</dbReference>
<proteinExistence type="predicted"/>
<evidence type="ECO:0000256" key="2">
    <source>
        <dbReference type="ARBA" id="ARBA00024481"/>
    </source>
</evidence>
<protein>
    <recommendedName>
        <fullName evidence="1">RNA 3'-terminal-phosphate cyclase (ATP)</fullName>
        <ecNumber evidence="1">6.5.1.4</ecNumber>
    </recommendedName>
</protein>
<dbReference type="Pfam" id="PF01137">
    <property type="entry name" value="RTC"/>
    <property type="match status" value="1"/>
</dbReference>
<evidence type="ECO:0000256" key="4">
    <source>
        <dbReference type="PIRSR" id="PIRSR005378-2"/>
    </source>
</evidence>
<feature type="binding site" evidence="4">
    <location>
        <position position="129"/>
    </location>
    <ligand>
        <name>ATP</name>
        <dbReference type="ChEBI" id="CHEBI:30616"/>
    </ligand>
</feature>
<evidence type="ECO:0000259" key="5">
    <source>
        <dbReference type="Pfam" id="PF01137"/>
    </source>
</evidence>
<dbReference type="InterPro" id="IPR017770">
    <property type="entry name" value="RNA3'_term_phos_cyc_type_1"/>
</dbReference>
<reference evidence="6 7" key="1">
    <citation type="journal article" date="2023" name="Nat. Commun.">
        <title>Origin of minicircular mitochondrial genomes in red algae.</title>
        <authorList>
            <person name="Lee Y."/>
            <person name="Cho C.H."/>
            <person name="Lee Y.M."/>
            <person name="Park S.I."/>
            <person name="Yang J.H."/>
            <person name="West J.A."/>
            <person name="Bhattacharya D."/>
            <person name="Yoon H.S."/>
        </authorList>
    </citation>
    <scope>NUCLEOTIDE SEQUENCE [LARGE SCALE GENOMIC DNA]</scope>
    <source>
        <strain evidence="6 7">CCMP1338</strain>
        <tissue evidence="6">Whole cell</tissue>
    </source>
</reference>
<name>A0AAV8UJS4_9RHOD</name>
<dbReference type="InterPro" id="IPR037136">
    <property type="entry name" value="RNA3'_phos_cyclase_dom_sf"/>
</dbReference>
<feature type="domain" description="RNA 3'-terminal phosphate cyclase" evidence="5">
    <location>
        <begin position="38"/>
        <end position="355"/>
    </location>
</feature>